<name>A0A8T8X3W2_ASPJA</name>
<evidence type="ECO:0000313" key="3">
    <source>
        <dbReference type="Proteomes" id="UP000249497"/>
    </source>
</evidence>
<sequence length="543" mass="61787">MDLSNTLALVSLILTAISTISILAIITELCRTFKRILFDQESAINNQCGSWQSCVTNRHLPEHGLMEKAAKPLKGWIQSAYKENITHKITNYYQMTQKPSWRRFTEITHNQPTQGTSSWSKLLARCGIEPSMILEPEQNDDLTDILMENERILYGVSAEEFVVLLILGSWDTTFAQKPAGLSISHLGYMRICDGGPFRQIARYDDHGYAPITQLTATYQEFFIPIKAAIDLAIGIFRVPSHIPDVNDMIILSNRDFSEANTPNSLGSVAYWESNPDDKQLEEIRYSMEKLVQEPSAKVNNYASDEESTHKMEMFQSIAQLPRTQHQNRTVYKAAARVALLISSLEPWAVLPATPKHITEALCQVLRTQVEGGNGQEHLKAFLQKGDYSPPPHWTKDTEEGLKNSLQDIPPIKDHFFSDSSHKCSTYYTAMKAVFRKVDLSQSRNTKHHRGVPFDTEKLIRIKLATTLASKVLSENTENTEDCFPRIFDLLCQIHRFQGVHVLSPTLTQELVDIYSTYLYGWFGDATKADSGWREAYQRRIFIE</sequence>
<keyword evidence="1" id="KW-1133">Transmembrane helix</keyword>
<keyword evidence="3" id="KW-1185">Reference proteome</keyword>
<dbReference type="RefSeq" id="XP_025528711.1">
    <property type="nucleotide sequence ID" value="XM_025670620.1"/>
</dbReference>
<gene>
    <name evidence="2" type="ORF">BO86DRAFT_378332</name>
</gene>
<dbReference type="Proteomes" id="UP000249497">
    <property type="component" value="Unassembled WGS sequence"/>
</dbReference>
<evidence type="ECO:0000256" key="1">
    <source>
        <dbReference type="SAM" id="Phobius"/>
    </source>
</evidence>
<reference evidence="2 3" key="1">
    <citation type="submission" date="2018-02" db="EMBL/GenBank/DDBJ databases">
        <title>The genomes of Aspergillus section Nigri reveals drivers in fungal speciation.</title>
        <authorList>
            <consortium name="DOE Joint Genome Institute"/>
            <person name="Vesth T.C."/>
            <person name="Nybo J."/>
            <person name="Theobald S."/>
            <person name="Brandl J."/>
            <person name="Frisvad J.C."/>
            <person name="Nielsen K.F."/>
            <person name="Lyhne E.K."/>
            <person name="Kogle M.E."/>
            <person name="Kuo A."/>
            <person name="Riley R."/>
            <person name="Clum A."/>
            <person name="Nolan M."/>
            <person name="Lipzen A."/>
            <person name="Salamov A."/>
            <person name="Henrissat B."/>
            <person name="Wiebenga A."/>
            <person name="De vries R.P."/>
            <person name="Grigoriev I.V."/>
            <person name="Mortensen U.H."/>
            <person name="Andersen M.R."/>
            <person name="Baker S.E."/>
        </authorList>
    </citation>
    <scope>NUCLEOTIDE SEQUENCE [LARGE SCALE GENOMIC DNA]</scope>
    <source>
        <strain evidence="2 3">CBS 114.51</strain>
    </source>
</reference>
<dbReference type="OrthoDB" id="4195086at2759"/>
<organism evidence="2 3">
    <name type="scientific">Aspergillus japonicus CBS 114.51</name>
    <dbReference type="NCBI Taxonomy" id="1448312"/>
    <lineage>
        <taxon>Eukaryota</taxon>
        <taxon>Fungi</taxon>
        <taxon>Dikarya</taxon>
        <taxon>Ascomycota</taxon>
        <taxon>Pezizomycotina</taxon>
        <taxon>Eurotiomycetes</taxon>
        <taxon>Eurotiomycetidae</taxon>
        <taxon>Eurotiales</taxon>
        <taxon>Aspergillaceae</taxon>
        <taxon>Aspergillus</taxon>
        <taxon>Aspergillus subgen. Circumdati</taxon>
    </lineage>
</organism>
<evidence type="ECO:0000313" key="2">
    <source>
        <dbReference type="EMBL" id="RAH82817.1"/>
    </source>
</evidence>
<keyword evidence="1" id="KW-0812">Transmembrane</keyword>
<feature type="transmembrane region" description="Helical" evidence="1">
    <location>
        <begin position="6"/>
        <end position="26"/>
    </location>
</feature>
<dbReference type="EMBL" id="KZ824786">
    <property type="protein sequence ID" value="RAH82817.1"/>
    <property type="molecule type" value="Genomic_DNA"/>
</dbReference>
<dbReference type="AlphaFoldDB" id="A0A8T8X3W2"/>
<accession>A0A8T8X3W2</accession>
<keyword evidence="1" id="KW-0472">Membrane</keyword>
<dbReference type="GeneID" id="37174312"/>
<protein>
    <submittedName>
        <fullName evidence="2">Uncharacterized protein</fullName>
    </submittedName>
</protein>
<proteinExistence type="predicted"/>